<feature type="transmembrane region" description="Helical" evidence="8">
    <location>
        <begin position="305"/>
        <end position="325"/>
    </location>
</feature>
<keyword evidence="4 8" id="KW-0812">Transmembrane</keyword>
<feature type="transmembrane region" description="Helical" evidence="8">
    <location>
        <begin position="436"/>
        <end position="458"/>
    </location>
</feature>
<accession>A0A8J3LSE2</accession>
<dbReference type="GO" id="GO:0005886">
    <property type="term" value="C:plasma membrane"/>
    <property type="evidence" value="ECO:0007669"/>
    <property type="project" value="UniProtKB-SubCell"/>
</dbReference>
<feature type="transmembrane region" description="Helical" evidence="8">
    <location>
        <begin position="272"/>
        <end position="293"/>
    </location>
</feature>
<organism evidence="10 11">
    <name type="scientific">Planosporangium flavigriseum</name>
    <dbReference type="NCBI Taxonomy" id="373681"/>
    <lineage>
        <taxon>Bacteria</taxon>
        <taxon>Bacillati</taxon>
        <taxon>Actinomycetota</taxon>
        <taxon>Actinomycetes</taxon>
        <taxon>Micromonosporales</taxon>
        <taxon>Micromonosporaceae</taxon>
        <taxon>Planosporangium</taxon>
    </lineage>
</organism>
<dbReference type="SUPFAM" id="SSF103473">
    <property type="entry name" value="MFS general substrate transporter"/>
    <property type="match status" value="1"/>
</dbReference>
<dbReference type="InterPro" id="IPR004638">
    <property type="entry name" value="EmrB-like"/>
</dbReference>
<protein>
    <submittedName>
        <fullName evidence="10">MFS transporter</fullName>
    </submittedName>
</protein>
<dbReference type="CDD" id="cd17321">
    <property type="entry name" value="MFS_MMR_MDR_like"/>
    <property type="match status" value="1"/>
</dbReference>
<dbReference type="EMBL" id="BONU01000075">
    <property type="protein sequence ID" value="GIG76739.1"/>
    <property type="molecule type" value="Genomic_DNA"/>
</dbReference>
<feature type="transmembrane region" description="Helical" evidence="8">
    <location>
        <begin position="408"/>
        <end position="430"/>
    </location>
</feature>
<evidence type="ECO:0000256" key="5">
    <source>
        <dbReference type="ARBA" id="ARBA00022989"/>
    </source>
</evidence>
<dbReference type="NCBIfam" id="TIGR00711">
    <property type="entry name" value="efflux_EmrB"/>
    <property type="match status" value="1"/>
</dbReference>
<comment type="subcellular location">
    <subcellularLocation>
        <location evidence="1">Cell membrane</location>
        <topology evidence="1">Multi-pass membrane protein</topology>
    </subcellularLocation>
</comment>
<sequence length="495" mass="50051">MADGGVTYASSRGKWVLLATVLGSGLAAIDATVVSIALPAIGRDFHAGLTTLQWIVTGYTVTLAGLLLVGGALGDRYGRRRVFVVGVVWFALASLLCGLAPNAELLIAARALQGCGAALLTPSSLAIIQATYVPQDRDRAVGAWSGLGGLAVAAGPFLGGWLVSSVSWRYIFLINLPLAAAVTWVCLRHVPETRDPTATGRIDVAGGLLVTLALVSLTFGLTEGAPLGWTSPAVAGALVAGAALLVGFVVHQRRTAHPLLPLGLFANRRFSATNAVTFIVYGALGAVLFLLPIQLQQVSGYSPLASGTALLPVTLIMLLLSPGAGALASRIGPRPQMAVGPLVVGAGIVLLSRIGPGGDYLTEVLPAVGVFGLGLSITVAPLTATALGSAPPERSGVASAVNNDIARAAGLIAIAILPAAAGIGELTYLHPTMYSAGFRTACYIAAAACVLGGLLAAATIGPTERRPEPAAAPATPESAHGHPPFHCGLDATPLT</sequence>
<keyword evidence="3" id="KW-1003">Cell membrane</keyword>
<dbReference type="Gene3D" id="1.20.1250.20">
    <property type="entry name" value="MFS general substrate transporter like domains"/>
    <property type="match status" value="1"/>
</dbReference>
<feature type="transmembrane region" description="Helical" evidence="8">
    <location>
        <begin position="15"/>
        <end position="40"/>
    </location>
</feature>
<proteinExistence type="predicted"/>
<keyword evidence="11" id="KW-1185">Reference proteome</keyword>
<feature type="transmembrane region" description="Helical" evidence="8">
    <location>
        <begin position="107"/>
        <end position="128"/>
    </location>
</feature>
<keyword evidence="5 8" id="KW-1133">Transmembrane helix</keyword>
<name>A0A8J3LSE2_9ACTN</name>
<dbReference type="PANTHER" id="PTHR42718">
    <property type="entry name" value="MAJOR FACILITATOR SUPERFAMILY MULTIDRUG TRANSPORTER MFSC"/>
    <property type="match status" value="1"/>
</dbReference>
<dbReference type="RefSeq" id="WP_168080036.1">
    <property type="nucleotide sequence ID" value="NZ_BAAAQJ010000013.1"/>
</dbReference>
<feature type="domain" description="Major facilitator superfamily (MFS) profile" evidence="9">
    <location>
        <begin position="16"/>
        <end position="464"/>
    </location>
</feature>
<dbReference type="InterPro" id="IPR011701">
    <property type="entry name" value="MFS"/>
</dbReference>
<dbReference type="InterPro" id="IPR036259">
    <property type="entry name" value="MFS_trans_sf"/>
</dbReference>
<dbReference type="GO" id="GO:0022857">
    <property type="term" value="F:transmembrane transporter activity"/>
    <property type="evidence" value="ECO:0007669"/>
    <property type="project" value="InterPro"/>
</dbReference>
<evidence type="ECO:0000256" key="4">
    <source>
        <dbReference type="ARBA" id="ARBA00022692"/>
    </source>
</evidence>
<dbReference type="Pfam" id="PF07690">
    <property type="entry name" value="MFS_1"/>
    <property type="match status" value="1"/>
</dbReference>
<dbReference type="InterPro" id="IPR020846">
    <property type="entry name" value="MFS_dom"/>
</dbReference>
<feature type="transmembrane region" description="Helical" evidence="8">
    <location>
        <begin position="367"/>
        <end position="387"/>
    </location>
</feature>
<dbReference type="Proteomes" id="UP000653674">
    <property type="component" value="Unassembled WGS sequence"/>
</dbReference>
<reference evidence="10" key="1">
    <citation type="submission" date="2021-01" db="EMBL/GenBank/DDBJ databases">
        <title>Whole genome shotgun sequence of Planosporangium flavigriseum NBRC 105377.</title>
        <authorList>
            <person name="Komaki H."/>
            <person name="Tamura T."/>
        </authorList>
    </citation>
    <scope>NUCLEOTIDE SEQUENCE</scope>
    <source>
        <strain evidence="10">NBRC 105377</strain>
    </source>
</reference>
<feature type="transmembrane region" description="Helical" evidence="8">
    <location>
        <begin position="202"/>
        <end position="221"/>
    </location>
</feature>
<evidence type="ECO:0000256" key="6">
    <source>
        <dbReference type="ARBA" id="ARBA00023136"/>
    </source>
</evidence>
<evidence type="ECO:0000256" key="3">
    <source>
        <dbReference type="ARBA" id="ARBA00022475"/>
    </source>
</evidence>
<feature type="transmembrane region" description="Helical" evidence="8">
    <location>
        <begin position="337"/>
        <end position="355"/>
    </location>
</feature>
<evidence type="ECO:0000256" key="8">
    <source>
        <dbReference type="SAM" id="Phobius"/>
    </source>
</evidence>
<dbReference type="PANTHER" id="PTHR42718:SF42">
    <property type="entry name" value="EXPORT PROTEIN"/>
    <property type="match status" value="1"/>
</dbReference>
<feature type="transmembrane region" description="Helical" evidence="8">
    <location>
        <begin position="140"/>
        <end position="164"/>
    </location>
</feature>
<evidence type="ECO:0000256" key="7">
    <source>
        <dbReference type="SAM" id="MobiDB-lite"/>
    </source>
</evidence>
<evidence type="ECO:0000259" key="9">
    <source>
        <dbReference type="PROSITE" id="PS50850"/>
    </source>
</evidence>
<gene>
    <name evidence="10" type="ORF">Pfl04_51430</name>
</gene>
<comment type="caution">
    <text evidence="10">The sequence shown here is derived from an EMBL/GenBank/DDBJ whole genome shotgun (WGS) entry which is preliminary data.</text>
</comment>
<evidence type="ECO:0000256" key="2">
    <source>
        <dbReference type="ARBA" id="ARBA00022448"/>
    </source>
</evidence>
<feature type="transmembrane region" description="Helical" evidence="8">
    <location>
        <begin position="170"/>
        <end position="190"/>
    </location>
</feature>
<evidence type="ECO:0000313" key="11">
    <source>
        <dbReference type="Proteomes" id="UP000653674"/>
    </source>
</evidence>
<dbReference type="PROSITE" id="PS50850">
    <property type="entry name" value="MFS"/>
    <property type="match status" value="1"/>
</dbReference>
<feature type="transmembrane region" description="Helical" evidence="8">
    <location>
        <begin position="233"/>
        <end position="251"/>
    </location>
</feature>
<evidence type="ECO:0000313" key="10">
    <source>
        <dbReference type="EMBL" id="GIG76739.1"/>
    </source>
</evidence>
<feature type="region of interest" description="Disordered" evidence="7">
    <location>
        <begin position="465"/>
        <end position="485"/>
    </location>
</feature>
<feature type="transmembrane region" description="Helical" evidence="8">
    <location>
        <begin position="82"/>
        <end position="101"/>
    </location>
</feature>
<keyword evidence="6 8" id="KW-0472">Membrane</keyword>
<evidence type="ECO:0000256" key="1">
    <source>
        <dbReference type="ARBA" id="ARBA00004651"/>
    </source>
</evidence>
<feature type="transmembrane region" description="Helical" evidence="8">
    <location>
        <begin position="52"/>
        <end position="70"/>
    </location>
</feature>
<dbReference type="AlphaFoldDB" id="A0A8J3LSE2"/>
<keyword evidence="2" id="KW-0813">Transport</keyword>
<dbReference type="Gene3D" id="1.20.1720.10">
    <property type="entry name" value="Multidrug resistance protein D"/>
    <property type="match status" value="1"/>
</dbReference>